<dbReference type="Proteomes" id="UP000295008">
    <property type="component" value="Unassembled WGS sequence"/>
</dbReference>
<keyword evidence="3" id="KW-1185">Reference proteome</keyword>
<dbReference type="EMBL" id="SLUN01000002">
    <property type="protein sequence ID" value="TCL76495.1"/>
    <property type="molecule type" value="Genomic_DNA"/>
</dbReference>
<organism evidence="2 3">
    <name type="scientific">Hydrogenispora ethanolica</name>
    <dbReference type="NCBI Taxonomy" id="1082276"/>
    <lineage>
        <taxon>Bacteria</taxon>
        <taxon>Bacillati</taxon>
        <taxon>Bacillota</taxon>
        <taxon>Hydrogenispora</taxon>
    </lineage>
</organism>
<dbReference type="RefSeq" id="WP_132012668.1">
    <property type="nucleotide sequence ID" value="NZ_SLUN01000002.1"/>
</dbReference>
<evidence type="ECO:0000256" key="1">
    <source>
        <dbReference type="ARBA" id="ARBA00009981"/>
    </source>
</evidence>
<name>A0A4R1SAF1_HYDET</name>
<reference evidence="2 3" key="1">
    <citation type="submission" date="2019-03" db="EMBL/GenBank/DDBJ databases">
        <title>Genomic Encyclopedia of Type Strains, Phase IV (KMG-IV): sequencing the most valuable type-strain genomes for metagenomic binning, comparative biology and taxonomic classification.</title>
        <authorList>
            <person name="Goeker M."/>
        </authorList>
    </citation>
    <scope>NUCLEOTIDE SEQUENCE [LARGE SCALE GENOMIC DNA]</scope>
    <source>
        <strain evidence="2 3">LX-B</strain>
    </source>
</reference>
<evidence type="ECO:0000313" key="3">
    <source>
        <dbReference type="Proteomes" id="UP000295008"/>
    </source>
</evidence>
<dbReference type="InterPro" id="IPR036165">
    <property type="entry name" value="YefM-like_sf"/>
</dbReference>
<accession>A0A4R1SAF1</accession>
<evidence type="ECO:0000313" key="2">
    <source>
        <dbReference type="EMBL" id="TCL76495.1"/>
    </source>
</evidence>
<gene>
    <name evidence="2" type="ORF">EDC14_1002254</name>
</gene>
<comment type="caution">
    <text evidence="2">The sequence shown here is derived from an EMBL/GenBank/DDBJ whole genome shotgun (WGS) entry which is preliminary data.</text>
</comment>
<dbReference type="NCBIfam" id="TIGR01552">
    <property type="entry name" value="phd_fam"/>
    <property type="match status" value="1"/>
</dbReference>
<protein>
    <submittedName>
        <fullName evidence="2">Prevent-host-death family protein</fullName>
    </submittedName>
</protein>
<proteinExistence type="inferred from homology"/>
<dbReference type="AlphaFoldDB" id="A0A4R1SAF1"/>
<dbReference type="SUPFAM" id="SSF143120">
    <property type="entry name" value="YefM-like"/>
    <property type="match status" value="1"/>
</dbReference>
<comment type="similarity">
    <text evidence="1">Belongs to the phD/YefM antitoxin family.</text>
</comment>
<sequence length="100" mass="11314">MRGDALAVEKPSFTFDQIIKSTEAAKKFGKLREMAKSQPIVITENGEPDSVIMSYPAFVSFLNTVQELEEKLLIERMERARENPASLVSQEAVLRLLEEK</sequence>
<dbReference type="OrthoDB" id="2884732at2"/>